<comment type="caution">
    <text evidence="1">The sequence shown here is derived from an EMBL/GenBank/DDBJ whole genome shotgun (WGS) entry which is preliminary data.</text>
</comment>
<name>A0ABV5EMI8_9ACTN</name>
<gene>
    <name evidence="1" type="ORF">VSS16_36185</name>
</gene>
<protein>
    <submittedName>
        <fullName evidence="1">Uncharacterized protein</fullName>
    </submittedName>
</protein>
<accession>A0ABV5EMI8</accession>
<proteinExistence type="predicted"/>
<sequence length="115" mass="12962">SHGRCSSHENHLTLCHHPPHLGGTSQKHIVLCHAHHPWIAFTADRRDGHAEDFTAPPQWARVLSQVGFGFEVLDHTQLNPPLSALDSSLLSEFEWRQAHHHDTTTQGGVLFNTWD</sequence>
<keyword evidence="2" id="KW-1185">Reference proteome</keyword>
<feature type="non-terminal residue" evidence="1">
    <location>
        <position position="1"/>
    </location>
</feature>
<organism evidence="1 2">
    <name type="scientific">Streptomyces broussonetiae</name>
    <dbReference type="NCBI Taxonomy" id="2686304"/>
    <lineage>
        <taxon>Bacteria</taxon>
        <taxon>Bacillati</taxon>
        <taxon>Actinomycetota</taxon>
        <taxon>Actinomycetes</taxon>
        <taxon>Kitasatosporales</taxon>
        <taxon>Streptomycetaceae</taxon>
        <taxon>Streptomyces</taxon>
    </lineage>
</organism>
<reference evidence="1 2" key="1">
    <citation type="submission" date="2024-01" db="EMBL/GenBank/DDBJ databases">
        <title>Genome mining of biosynthetic gene clusters to explore secondary metabolites of Streptomyces sp.</title>
        <authorList>
            <person name="Baig A."/>
            <person name="Ajitkumar Shintre N."/>
            <person name="Kumar H."/>
            <person name="Anbarasu A."/>
            <person name="Ramaiah S."/>
        </authorList>
    </citation>
    <scope>NUCLEOTIDE SEQUENCE [LARGE SCALE GENOMIC DNA]</scope>
    <source>
        <strain evidence="1 2">A57</strain>
    </source>
</reference>
<dbReference type="EMBL" id="JAYMRP010000110">
    <property type="protein sequence ID" value="MFB8778078.1"/>
    <property type="molecule type" value="Genomic_DNA"/>
</dbReference>
<evidence type="ECO:0000313" key="1">
    <source>
        <dbReference type="EMBL" id="MFB8778078.1"/>
    </source>
</evidence>
<dbReference type="Proteomes" id="UP001585080">
    <property type="component" value="Unassembled WGS sequence"/>
</dbReference>
<evidence type="ECO:0000313" key="2">
    <source>
        <dbReference type="Proteomes" id="UP001585080"/>
    </source>
</evidence>